<keyword evidence="3" id="KW-1185">Reference proteome</keyword>
<feature type="compositionally biased region" description="Basic and acidic residues" evidence="1">
    <location>
        <begin position="19"/>
        <end position="34"/>
    </location>
</feature>
<evidence type="ECO:0000313" key="3">
    <source>
        <dbReference type="Proteomes" id="UP000271162"/>
    </source>
</evidence>
<reference evidence="2 3" key="2">
    <citation type="submission" date="2018-11" db="EMBL/GenBank/DDBJ databases">
        <authorList>
            <consortium name="Pathogen Informatics"/>
        </authorList>
    </citation>
    <scope>NUCLEOTIDE SEQUENCE [LARGE SCALE GENOMIC DNA]</scope>
</reference>
<dbReference type="EMBL" id="UYSL01028614">
    <property type="protein sequence ID" value="VDL87616.1"/>
    <property type="molecule type" value="Genomic_DNA"/>
</dbReference>
<dbReference type="WBParaSite" id="NBR_0002264301-mRNA-1">
    <property type="protein sequence ID" value="NBR_0002264301-mRNA-1"/>
    <property type="gene ID" value="NBR_0002264301"/>
</dbReference>
<proteinExistence type="predicted"/>
<gene>
    <name evidence="2" type="ORF">NBR_LOCUS22644</name>
</gene>
<evidence type="ECO:0000313" key="2">
    <source>
        <dbReference type="EMBL" id="VDL87616.1"/>
    </source>
</evidence>
<sequence length="62" mass="6672">MIIIAISAVHRHIRDEERGLENARKKVAAEERIPHSLQSPGISATIGTATPTPEDRKSGDSG</sequence>
<organism evidence="4">
    <name type="scientific">Nippostrongylus brasiliensis</name>
    <name type="common">Rat hookworm</name>
    <dbReference type="NCBI Taxonomy" id="27835"/>
    <lineage>
        <taxon>Eukaryota</taxon>
        <taxon>Metazoa</taxon>
        <taxon>Ecdysozoa</taxon>
        <taxon>Nematoda</taxon>
        <taxon>Chromadorea</taxon>
        <taxon>Rhabditida</taxon>
        <taxon>Rhabditina</taxon>
        <taxon>Rhabditomorpha</taxon>
        <taxon>Strongyloidea</taxon>
        <taxon>Heligmosomidae</taxon>
        <taxon>Nippostrongylus</taxon>
    </lineage>
</organism>
<feature type="region of interest" description="Disordered" evidence="1">
    <location>
        <begin position="19"/>
        <end position="62"/>
    </location>
</feature>
<feature type="compositionally biased region" description="Polar residues" evidence="1">
    <location>
        <begin position="36"/>
        <end position="51"/>
    </location>
</feature>
<reference evidence="4" key="1">
    <citation type="submission" date="2017-02" db="UniProtKB">
        <authorList>
            <consortium name="WormBaseParasite"/>
        </authorList>
    </citation>
    <scope>IDENTIFICATION</scope>
</reference>
<feature type="compositionally biased region" description="Basic and acidic residues" evidence="1">
    <location>
        <begin position="53"/>
        <end position="62"/>
    </location>
</feature>
<evidence type="ECO:0000313" key="4">
    <source>
        <dbReference type="WBParaSite" id="NBR_0002264301-mRNA-1"/>
    </source>
</evidence>
<protein>
    <submittedName>
        <fullName evidence="2 4">Uncharacterized protein</fullName>
    </submittedName>
</protein>
<accession>A0A0N4YZH1</accession>
<dbReference type="AlphaFoldDB" id="A0A0N4YZH1"/>
<dbReference type="Proteomes" id="UP000271162">
    <property type="component" value="Unassembled WGS sequence"/>
</dbReference>
<name>A0A0N4YZH1_NIPBR</name>
<evidence type="ECO:0000256" key="1">
    <source>
        <dbReference type="SAM" id="MobiDB-lite"/>
    </source>
</evidence>